<sequence>MSTEALLAIAEDIIRLLPHRLQGKYFSLRTALLGAEMRSSAPDFGAVELTPHSRSMDSVPPPVVQVTKAVQCRTRSRDAGVMTDSSGFAVSDLAPILGTLDDVYTLFRQTRMALGTLPSGGDARKQPDDRPPFPTTRLFSNLVEAPNAQAYDQMVLEQIQHGCARLLEEAESCQRNLTQCGEHYSELLATGRISKSTIGNLTKENDKLIAALQERDQRIRSMQAEIALYQQNTAALREQNVTIQHNLQALEERFDSLRRKLGESDSLFKKCNNAYLKSLAEIREAADVQISHLSNQLAVTHDRLRRLRKTVEDLPGDYSGITASLLSDSVIH</sequence>
<dbReference type="AlphaFoldDB" id="A0A4Z1T814"/>
<proteinExistence type="predicted"/>
<dbReference type="VEuPathDB" id="GiardiaDB:GMRT_14218"/>
<dbReference type="OrthoDB" id="10251944at2759"/>
<dbReference type="Proteomes" id="UP000315496">
    <property type="component" value="Chromosome 1"/>
</dbReference>
<accession>A0A4Z1T814</accession>
<feature type="coiled-coil region" evidence="1">
    <location>
        <begin position="205"/>
        <end position="267"/>
    </location>
</feature>
<name>A0A4Z1T814_GIAMU</name>
<evidence type="ECO:0000313" key="3">
    <source>
        <dbReference type="Proteomes" id="UP000315496"/>
    </source>
</evidence>
<keyword evidence="1" id="KW-0175">Coiled coil</keyword>
<comment type="caution">
    <text evidence="2">The sequence shown here is derived from an EMBL/GenBank/DDBJ whole genome shotgun (WGS) entry which is preliminary data.</text>
</comment>
<dbReference type="Gene3D" id="1.10.287.1490">
    <property type="match status" value="1"/>
</dbReference>
<protein>
    <submittedName>
        <fullName evidence="2">Uncharacterized protein</fullName>
    </submittedName>
</protein>
<organism evidence="2 3">
    <name type="scientific">Giardia muris</name>
    <dbReference type="NCBI Taxonomy" id="5742"/>
    <lineage>
        <taxon>Eukaryota</taxon>
        <taxon>Metamonada</taxon>
        <taxon>Diplomonadida</taxon>
        <taxon>Hexamitidae</taxon>
        <taxon>Giardiinae</taxon>
        <taxon>Giardia</taxon>
    </lineage>
</organism>
<evidence type="ECO:0000256" key="1">
    <source>
        <dbReference type="SAM" id="Coils"/>
    </source>
</evidence>
<gene>
    <name evidence="2" type="ORF">GMRT_14218</name>
</gene>
<dbReference type="EMBL" id="VDLU01000001">
    <property type="protein sequence ID" value="TNJ30243.1"/>
    <property type="molecule type" value="Genomic_DNA"/>
</dbReference>
<reference evidence="2 3" key="1">
    <citation type="submission" date="2019-05" db="EMBL/GenBank/DDBJ databases">
        <title>The compact genome of Giardia muris reveals important steps in the evolution of intestinal protozoan parasites.</title>
        <authorList>
            <person name="Xu F."/>
            <person name="Jimenez-Gonzalez A."/>
            <person name="Einarsson E."/>
            <person name="Astvaldsson A."/>
            <person name="Peirasmaki D."/>
            <person name="Eckmann L."/>
            <person name="Andersson J.O."/>
            <person name="Svard S.G."/>
            <person name="Jerlstrom-Hultqvist J."/>
        </authorList>
    </citation>
    <scope>NUCLEOTIDE SEQUENCE [LARGE SCALE GENOMIC DNA]</scope>
    <source>
        <strain evidence="2 3">Roberts-Thomson</strain>
    </source>
</reference>
<keyword evidence="3" id="KW-1185">Reference proteome</keyword>
<evidence type="ECO:0000313" key="2">
    <source>
        <dbReference type="EMBL" id="TNJ30243.1"/>
    </source>
</evidence>